<evidence type="ECO:0000256" key="1">
    <source>
        <dbReference type="SAM" id="Coils"/>
    </source>
</evidence>
<dbReference type="Proteomes" id="UP000383932">
    <property type="component" value="Unassembled WGS sequence"/>
</dbReference>
<sequence>MAAELAKPETTQTLLEEARALSKATKRIDAAFIRVSNGLAEVDRNDFTAIRAHGAEVSENSYQFSNSRTGAKSDYGDSSYLVPPGSNPLTVTQAQSQGFIDLKAEIEAFGDAFGLFATFREGEMVGEVADLADGINILATEIDITELYKRLCSAIGGTLEGATMASALVIMSLSTIGPTIATGVIVGAIAIIGELTAVSVFPKKTSNATKGQPKKKDEKAELKKQLKQLQKLKSKLEAQTWIRYQA</sequence>
<keyword evidence="2" id="KW-1133">Transmembrane helix</keyword>
<organism evidence="3 4">
    <name type="scientific">Ceratobasidium theobromae</name>
    <dbReference type="NCBI Taxonomy" id="1582974"/>
    <lineage>
        <taxon>Eukaryota</taxon>
        <taxon>Fungi</taxon>
        <taxon>Dikarya</taxon>
        <taxon>Basidiomycota</taxon>
        <taxon>Agaricomycotina</taxon>
        <taxon>Agaricomycetes</taxon>
        <taxon>Cantharellales</taxon>
        <taxon>Ceratobasidiaceae</taxon>
        <taxon>Ceratobasidium</taxon>
    </lineage>
</organism>
<keyword evidence="4" id="KW-1185">Reference proteome</keyword>
<evidence type="ECO:0000256" key="2">
    <source>
        <dbReference type="SAM" id="Phobius"/>
    </source>
</evidence>
<name>A0A5N5QF74_9AGAM</name>
<protein>
    <recommendedName>
        <fullName evidence="5">Transmembrane protein</fullName>
    </recommendedName>
</protein>
<keyword evidence="2" id="KW-0812">Transmembrane</keyword>
<evidence type="ECO:0008006" key="5">
    <source>
        <dbReference type="Google" id="ProtNLM"/>
    </source>
</evidence>
<feature type="transmembrane region" description="Helical" evidence="2">
    <location>
        <begin position="180"/>
        <end position="201"/>
    </location>
</feature>
<accession>A0A5N5QF74</accession>
<comment type="caution">
    <text evidence="3">The sequence shown here is derived from an EMBL/GenBank/DDBJ whole genome shotgun (WGS) entry which is preliminary data.</text>
</comment>
<proteinExistence type="predicted"/>
<dbReference type="EMBL" id="SSOP01000191">
    <property type="protein sequence ID" value="KAB5590173.1"/>
    <property type="molecule type" value="Genomic_DNA"/>
</dbReference>
<keyword evidence="1" id="KW-0175">Coiled coil</keyword>
<evidence type="ECO:0000313" key="4">
    <source>
        <dbReference type="Proteomes" id="UP000383932"/>
    </source>
</evidence>
<feature type="coiled-coil region" evidence="1">
    <location>
        <begin position="212"/>
        <end position="239"/>
    </location>
</feature>
<keyword evidence="2" id="KW-0472">Membrane</keyword>
<reference evidence="3 4" key="1">
    <citation type="journal article" date="2019" name="Fungal Biol. Biotechnol.">
        <title>Draft genome sequence of fastidious pathogen Ceratobasidium theobromae, which causes vascular-streak dieback in Theobroma cacao.</title>
        <authorList>
            <person name="Ali S.S."/>
            <person name="Asman A."/>
            <person name="Shao J."/>
            <person name="Firmansyah A.P."/>
            <person name="Susilo A.W."/>
            <person name="Rosmana A."/>
            <person name="McMahon P."/>
            <person name="Junaid M."/>
            <person name="Guest D."/>
            <person name="Kheng T.Y."/>
            <person name="Meinhardt L.W."/>
            <person name="Bailey B.A."/>
        </authorList>
    </citation>
    <scope>NUCLEOTIDE SEQUENCE [LARGE SCALE GENOMIC DNA]</scope>
    <source>
        <strain evidence="3 4">CT2</strain>
    </source>
</reference>
<gene>
    <name evidence="3" type="ORF">CTheo_6391</name>
</gene>
<dbReference type="AlphaFoldDB" id="A0A5N5QF74"/>
<evidence type="ECO:0000313" key="3">
    <source>
        <dbReference type="EMBL" id="KAB5590173.1"/>
    </source>
</evidence>